<protein>
    <submittedName>
        <fullName evidence="5">DeoR/GlpR transcriptional regulator</fullName>
    </submittedName>
</protein>
<dbReference type="Pfam" id="PF08220">
    <property type="entry name" value="HTH_DeoR"/>
    <property type="match status" value="1"/>
</dbReference>
<dbReference type="Gene3D" id="1.10.10.10">
    <property type="entry name" value="Winged helix-like DNA-binding domain superfamily/Winged helix DNA-binding domain"/>
    <property type="match status" value="1"/>
</dbReference>
<dbReference type="InParanoid" id="A0A545AFZ2"/>
<dbReference type="GO" id="GO:0003700">
    <property type="term" value="F:DNA-binding transcription factor activity"/>
    <property type="evidence" value="ECO:0007669"/>
    <property type="project" value="InterPro"/>
</dbReference>
<dbReference type="EMBL" id="VIRS01000045">
    <property type="protein sequence ID" value="TQS40201.1"/>
    <property type="molecule type" value="Genomic_DNA"/>
</dbReference>
<keyword evidence="6" id="KW-1185">Reference proteome</keyword>
<dbReference type="InterPro" id="IPR001034">
    <property type="entry name" value="DeoR_HTH"/>
</dbReference>
<accession>A0A545AFZ2</accession>
<dbReference type="InterPro" id="IPR037171">
    <property type="entry name" value="NagB/RpiA_transferase-like"/>
</dbReference>
<feature type="domain" description="HTH deoR-type" evidence="4">
    <location>
        <begin position="3"/>
        <end position="58"/>
    </location>
</feature>
<dbReference type="GO" id="GO:0003677">
    <property type="term" value="F:DNA binding"/>
    <property type="evidence" value="ECO:0007669"/>
    <property type="project" value="UniProtKB-KW"/>
</dbReference>
<dbReference type="PANTHER" id="PTHR30363">
    <property type="entry name" value="HTH-TYPE TRANSCRIPTIONAL REGULATOR SRLR-RELATED"/>
    <property type="match status" value="1"/>
</dbReference>
<organism evidence="5 6">
    <name type="scientific">Cryptosporangium phraense</name>
    <dbReference type="NCBI Taxonomy" id="2593070"/>
    <lineage>
        <taxon>Bacteria</taxon>
        <taxon>Bacillati</taxon>
        <taxon>Actinomycetota</taxon>
        <taxon>Actinomycetes</taxon>
        <taxon>Cryptosporangiales</taxon>
        <taxon>Cryptosporangiaceae</taxon>
        <taxon>Cryptosporangium</taxon>
    </lineage>
</organism>
<dbReference type="SUPFAM" id="SSF46785">
    <property type="entry name" value="Winged helix' DNA-binding domain"/>
    <property type="match status" value="1"/>
</dbReference>
<dbReference type="Pfam" id="PF00455">
    <property type="entry name" value="DeoRC"/>
    <property type="match status" value="1"/>
</dbReference>
<dbReference type="InterPro" id="IPR018356">
    <property type="entry name" value="Tscrpt_reg_HTH_DeoR_CS"/>
</dbReference>
<gene>
    <name evidence="5" type="ORF">FL583_35870</name>
</gene>
<evidence type="ECO:0000259" key="4">
    <source>
        <dbReference type="PROSITE" id="PS51000"/>
    </source>
</evidence>
<reference evidence="5 6" key="1">
    <citation type="submission" date="2019-07" db="EMBL/GenBank/DDBJ databases">
        <title>Cryptosporangium phraense sp. nov., isolated from plant litter.</title>
        <authorList>
            <person name="Suriyachadkun C."/>
        </authorList>
    </citation>
    <scope>NUCLEOTIDE SEQUENCE [LARGE SCALE GENOMIC DNA]</scope>
    <source>
        <strain evidence="5 6">A-T 5661</strain>
    </source>
</reference>
<proteinExistence type="predicted"/>
<dbReference type="PANTHER" id="PTHR30363:SF44">
    <property type="entry name" value="AGA OPERON TRANSCRIPTIONAL REPRESSOR-RELATED"/>
    <property type="match status" value="1"/>
</dbReference>
<dbReference type="Gene3D" id="3.40.50.1360">
    <property type="match status" value="1"/>
</dbReference>
<dbReference type="PRINTS" id="PR00037">
    <property type="entry name" value="HTHLACR"/>
</dbReference>
<dbReference type="InterPro" id="IPR050313">
    <property type="entry name" value="Carb_Metab_HTH_regulators"/>
</dbReference>
<keyword evidence="3" id="KW-0804">Transcription</keyword>
<evidence type="ECO:0000256" key="1">
    <source>
        <dbReference type="ARBA" id="ARBA00023015"/>
    </source>
</evidence>
<dbReference type="InterPro" id="IPR014036">
    <property type="entry name" value="DeoR-like_C"/>
</dbReference>
<sequence>MLASQRQARIVEELRRGGGVRVSDLTELLGVSDMTVRRDLEVLARAGVLHKVHGGAVLATSRRTDEPGFAAKSALQQPAKEAIAARAAELITPGTAIALSAGTTTWNLARHITAIPELTVVTNSTTVADILEAQAPRAGFTVILTGGVRTPSAALVGPVADQSISSLHVDQLFIGMHGMDAVAGLTTPNLAEAQTNRALINSAKEVVVLADSTKWGIVGLADFGPLSTADVLITDNGLPPAAHDILAESVGDLIVVDAADSGLPSAPSVGDRT</sequence>
<evidence type="ECO:0000256" key="2">
    <source>
        <dbReference type="ARBA" id="ARBA00023125"/>
    </source>
</evidence>
<comment type="caution">
    <text evidence="5">The sequence shown here is derived from an EMBL/GenBank/DDBJ whole genome shotgun (WGS) entry which is preliminary data.</text>
</comment>
<dbReference type="InterPro" id="IPR036388">
    <property type="entry name" value="WH-like_DNA-bd_sf"/>
</dbReference>
<dbReference type="PROSITE" id="PS00894">
    <property type="entry name" value="HTH_DEOR_1"/>
    <property type="match status" value="1"/>
</dbReference>
<dbReference type="SUPFAM" id="SSF100950">
    <property type="entry name" value="NagB/RpiA/CoA transferase-like"/>
    <property type="match status" value="1"/>
</dbReference>
<dbReference type="SMART" id="SM00420">
    <property type="entry name" value="HTH_DEOR"/>
    <property type="match status" value="1"/>
</dbReference>
<name>A0A545AFZ2_9ACTN</name>
<dbReference type="SMART" id="SM01134">
    <property type="entry name" value="DeoRC"/>
    <property type="match status" value="1"/>
</dbReference>
<dbReference type="Proteomes" id="UP000317982">
    <property type="component" value="Unassembled WGS sequence"/>
</dbReference>
<dbReference type="OrthoDB" id="7688673at2"/>
<dbReference type="RefSeq" id="WP_142709356.1">
    <property type="nucleotide sequence ID" value="NZ_VIRS01000045.1"/>
</dbReference>
<evidence type="ECO:0000313" key="5">
    <source>
        <dbReference type="EMBL" id="TQS40201.1"/>
    </source>
</evidence>
<evidence type="ECO:0000313" key="6">
    <source>
        <dbReference type="Proteomes" id="UP000317982"/>
    </source>
</evidence>
<evidence type="ECO:0000256" key="3">
    <source>
        <dbReference type="ARBA" id="ARBA00023163"/>
    </source>
</evidence>
<dbReference type="PROSITE" id="PS51000">
    <property type="entry name" value="HTH_DEOR_2"/>
    <property type="match status" value="1"/>
</dbReference>
<dbReference type="InterPro" id="IPR036390">
    <property type="entry name" value="WH_DNA-bd_sf"/>
</dbReference>
<keyword evidence="1" id="KW-0805">Transcription regulation</keyword>
<keyword evidence="2" id="KW-0238">DNA-binding</keyword>
<dbReference type="AlphaFoldDB" id="A0A545AFZ2"/>